<proteinExistence type="predicted"/>
<accession>A0A4D7AZX3</accession>
<dbReference type="GO" id="GO:0046872">
    <property type="term" value="F:metal ion binding"/>
    <property type="evidence" value="ECO:0007669"/>
    <property type="project" value="UniProtKB-KW"/>
</dbReference>
<keyword evidence="4" id="KW-0408">Iron</keyword>
<name>A0A4D7AZX3_9HYPH</name>
<sequence length="422" mass="42903">MSPAETYDVVVVGGGSAGIAAAVGAARNGARTLLVERYGFLGGSATNASVLSYCGLFAQGTAIEPVVGGVGAELLDQLGRLGLDRRPIRSASGNLIVMLDPEILKLALDRLVGSSGAELRLHASLVGAATDGRRITGVTIQDHAGPCDIRARAFVDASGEGDLAALTGALVPAEAIAPGRHLQPASYPIRIGGVAPDVAFSKAVMSAAVAAYNATARFPIHRLSGGVGARLPVSGDLWWLVADLETDGVSAASLTAAELQGREMAFGLVEALRAGAPGFDKAHIVSTGPQVGIRQSRRVAARESLSGAAAEQGLTRDDGIGRGGWPVEIHHGPGRIEFRNIGGKGYFDVPFGSLRAGNTDNLWLGGRLIGCDDIAFASVRVMGTAFATGHAAGLAAALQAAGTDDVAVGLLRSALSRQGAIL</sequence>
<organism evidence="6 7">
    <name type="scientific">Phreatobacter stygius</name>
    <dbReference type="NCBI Taxonomy" id="1940610"/>
    <lineage>
        <taxon>Bacteria</taxon>
        <taxon>Pseudomonadati</taxon>
        <taxon>Pseudomonadota</taxon>
        <taxon>Alphaproteobacteria</taxon>
        <taxon>Hyphomicrobiales</taxon>
        <taxon>Phreatobacteraceae</taxon>
        <taxon>Phreatobacter</taxon>
    </lineage>
</organism>
<dbReference type="InterPro" id="IPR036188">
    <property type="entry name" value="FAD/NAD-bd_sf"/>
</dbReference>
<dbReference type="PANTHER" id="PTHR43498:SF1">
    <property type="entry name" value="COB--COM HETERODISULFIDE REDUCTASE IRON-SULFUR SUBUNIT A"/>
    <property type="match status" value="1"/>
</dbReference>
<evidence type="ECO:0000256" key="3">
    <source>
        <dbReference type="ARBA" id="ARBA00023002"/>
    </source>
</evidence>
<dbReference type="GO" id="GO:0051539">
    <property type="term" value="F:4 iron, 4 sulfur cluster binding"/>
    <property type="evidence" value="ECO:0007669"/>
    <property type="project" value="UniProtKB-KW"/>
</dbReference>
<dbReference type="GO" id="GO:0016491">
    <property type="term" value="F:oxidoreductase activity"/>
    <property type="evidence" value="ECO:0007669"/>
    <property type="project" value="UniProtKB-KW"/>
</dbReference>
<protein>
    <submittedName>
        <fullName evidence="6">FAD-dependent oxidoreductase</fullName>
    </submittedName>
</protein>
<evidence type="ECO:0000256" key="2">
    <source>
        <dbReference type="ARBA" id="ARBA00022723"/>
    </source>
</evidence>
<dbReference type="RefSeq" id="WP_136961387.1">
    <property type="nucleotide sequence ID" value="NZ_CP039690.1"/>
</dbReference>
<evidence type="ECO:0000256" key="1">
    <source>
        <dbReference type="ARBA" id="ARBA00022485"/>
    </source>
</evidence>
<dbReference type="Pfam" id="PF12831">
    <property type="entry name" value="FAD_oxidored"/>
    <property type="match status" value="1"/>
</dbReference>
<evidence type="ECO:0000313" key="6">
    <source>
        <dbReference type="EMBL" id="QCI65941.1"/>
    </source>
</evidence>
<keyword evidence="7" id="KW-1185">Reference proteome</keyword>
<keyword evidence="3" id="KW-0560">Oxidoreductase</keyword>
<evidence type="ECO:0000256" key="4">
    <source>
        <dbReference type="ARBA" id="ARBA00023004"/>
    </source>
</evidence>
<keyword evidence="2" id="KW-0479">Metal-binding</keyword>
<evidence type="ECO:0000313" key="7">
    <source>
        <dbReference type="Proteomes" id="UP000298781"/>
    </source>
</evidence>
<keyword evidence="1" id="KW-0004">4Fe-4S</keyword>
<dbReference type="AlphaFoldDB" id="A0A4D7AZX3"/>
<dbReference type="Gene3D" id="3.50.50.60">
    <property type="entry name" value="FAD/NAD(P)-binding domain"/>
    <property type="match status" value="1"/>
</dbReference>
<evidence type="ECO:0000256" key="5">
    <source>
        <dbReference type="ARBA" id="ARBA00023014"/>
    </source>
</evidence>
<dbReference type="InterPro" id="IPR039650">
    <property type="entry name" value="HdrA-like"/>
</dbReference>
<dbReference type="PANTHER" id="PTHR43498">
    <property type="entry name" value="FERREDOXIN:COB-COM HETERODISULFIDE REDUCTASE SUBUNIT A"/>
    <property type="match status" value="1"/>
</dbReference>
<dbReference type="KEGG" id="pstg:E8M01_18030"/>
<dbReference type="EMBL" id="CP039690">
    <property type="protein sequence ID" value="QCI65941.1"/>
    <property type="molecule type" value="Genomic_DNA"/>
</dbReference>
<keyword evidence="5" id="KW-0411">Iron-sulfur</keyword>
<dbReference type="SUPFAM" id="SSF51905">
    <property type="entry name" value="FAD/NAD(P)-binding domain"/>
    <property type="match status" value="1"/>
</dbReference>
<gene>
    <name evidence="6" type="ORF">E8M01_18030</name>
</gene>
<dbReference type="OrthoDB" id="9777740at2"/>
<reference evidence="6 7" key="1">
    <citation type="submission" date="2019-04" db="EMBL/GenBank/DDBJ databases">
        <title>Phreatobacter aquaticus sp. nov.</title>
        <authorList>
            <person name="Choi A."/>
        </authorList>
    </citation>
    <scope>NUCLEOTIDE SEQUENCE [LARGE SCALE GENOMIC DNA]</scope>
    <source>
        <strain evidence="6 7">KCTC 52518</strain>
    </source>
</reference>
<dbReference type="Proteomes" id="UP000298781">
    <property type="component" value="Chromosome"/>
</dbReference>